<feature type="compositionally biased region" description="Basic and acidic residues" evidence="1">
    <location>
        <begin position="35"/>
        <end position="49"/>
    </location>
</feature>
<reference evidence="2" key="2">
    <citation type="submission" date="2019-07" db="EMBL/GenBank/DDBJ databases">
        <authorList>
            <person name="Yang Y."/>
            <person name="Bocs S."/>
            <person name="Baudouin L."/>
        </authorList>
    </citation>
    <scope>NUCLEOTIDE SEQUENCE</scope>
    <source>
        <tissue evidence="2">Spear leaf of Hainan Tall coconut</tissue>
    </source>
</reference>
<evidence type="ECO:0000313" key="2">
    <source>
        <dbReference type="EMBL" id="KAG1354655.1"/>
    </source>
</evidence>
<evidence type="ECO:0000313" key="3">
    <source>
        <dbReference type="Proteomes" id="UP000797356"/>
    </source>
</evidence>
<organism evidence="2 3">
    <name type="scientific">Cocos nucifera</name>
    <name type="common">Coconut palm</name>
    <dbReference type="NCBI Taxonomy" id="13894"/>
    <lineage>
        <taxon>Eukaryota</taxon>
        <taxon>Viridiplantae</taxon>
        <taxon>Streptophyta</taxon>
        <taxon>Embryophyta</taxon>
        <taxon>Tracheophyta</taxon>
        <taxon>Spermatophyta</taxon>
        <taxon>Magnoliopsida</taxon>
        <taxon>Liliopsida</taxon>
        <taxon>Arecaceae</taxon>
        <taxon>Arecoideae</taxon>
        <taxon>Cocoseae</taxon>
        <taxon>Attaleinae</taxon>
        <taxon>Cocos</taxon>
    </lineage>
</organism>
<comment type="caution">
    <text evidence="2">The sequence shown here is derived from an EMBL/GenBank/DDBJ whole genome shotgun (WGS) entry which is preliminary data.</text>
</comment>
<sequence length="61" mass="6655">MLAIISFPYSTALTSHPIKLPVWPLQASRSIETLEDGKNKGKMEMDDGRVTSGAEVGGRHE</sequence>
<dbReference type="AlphaFoldDB" id="A0A8K0IEW6"/>
<accession>A0A8K0IEW6</accession>
<feature type="region of interest" description="Disordered" evidence="1">
    <location>
        <begin position="34"/>
        <end position="61"/>
    </location>
</feature>
<keyword evidence="3" id="KW-1185">Reference proteome</keyword>
<protein>
    <submittedName>
        <fullName evidence="2">Uncharacterized protein</fullName>
    </submittedName>
</protein>
<dbReference type="EMBL" id="CM017878">
    <property type="protein sequence ID" value="KAG1354655.1"/>
    <property type="molecule type" value="Genomic_DNA"/>
</dbReference>
<dbReference type="Proteomes" id="UP000797356">
    <property type="component" value="Chromosome 7"/>
</dbReference>
<name>A0A8K0IEW6_COCNU</name>
<gene>
    <name evidence="2" type="ORF">COCNU_07G007670</name>
</gene>
<proteinExistence type="predicted"/>
<reference evidence="2" key="1">
    <citation type="journal article" date="2017" name="Gigascience">
        <title>The genome draft of coconut (Cocos nucifera).</title>
        <authorList>
            <person name="Xiao Y."/>
            <person name="Xu P."/>
            <person name="Fan H."/>
            <person name="Baudouin L."/>
            <person name="Xia W."/>
            <person name="Bocs S."/>
            <person name="Xu J."/>
            <person name="Li Q."/>
            <person name="Guo A."/>
            <person name="Zhou L."/>
            <person name="Li J."/>
            <person name="Wu Y."/>
            <person name="Ma Z."/>
            <person name="Armero A."/>
            <person name="Issali A.E."/>
            <person name="Liu N."/>
            <person name="Peng M."/>
            <person name="Yang Y."/>
        </authorList>
    </citation>
    <scope>NUCLEOTIDE SEQUENCE</scope>
    <source>
        <tissue evidence="2">Spear leaf of Hainan Tall coconut</tissue>
    </source>
</reference>
<evidence type="ECO:0000256" key="1">
    <source>
        <dbReference type="SAM" id="MobiDB-lite"/>
    </source>
</evidence>